<name>A0A399JDV8_9MICC</name>
<proteinExistence type="predicted"/>
<dbReference type="RefSeq" id="WP_119423838.1">
    <property type="nucleotide sequence ID" value="NZ_QQXK01000005.1"/>
</dbReference>
<evidence type="ECO:0000313" key="2">
    <source>
        <dbReference type="EMBL" id="RII43190.1"/>
    </source>
</evidence>
<evidence type="ECO:0000313" key="3">
    <source>
        <dbReference type="Proteomes" id="UP000265419"/>
    </source>
</evidence>
<feature type="region of interest" description="Disordered" evidence="1">
    <location>
        <begin position="465"/>
        <end position="523"/>
    </location>
</feature>
<dbReference type="AlphaFoldDB" id="A0A399JDV8"/>
<evidence type="ECO:0000256" key="1">
    <source>
        <dbReference type="SAM" id="MobiDB-lite"/>
    </source>
</evidence>
<sequence length="523" mass="57297">MTSTHALPQSEFAARVAHLSHATEAPSLTLLHHKWCSLVLGVFERAFGHEGGAVRAERLHSIVEASLEELADSGLAVPPAATGRSLCLFWTQEQWLVRLPTDDGGEEYERTSHALAAARMLDEASRERALISESRLTTIMDTAARWAATARPGQEGRRAHLRSKIAELEAELERLDSPPTPEESEADGERLRHGYADLADLLAQLPGDFRRVEESIAGIHRQMLADFRDETRPRGEVLDEYLEASQRLMDRTEEGRAFASAIALLGNEDVLRRLREDLNAIVEHPFAAELSLEARRGFVNAAGLLRRGLYEVQSRQHKASRALADQLQSTDAAGDRQVARLLQRAQSELQRWMVTARPRDGVRLSGVPARADIGTLRSRFFDPTPPPAVERLEDVSAEAPAGPDLEAVRLSGGPLTAAVRLHIKSALEAGRAKSLADAFDTLPPELRRPVELFGLMDLAAPALTRQRGEEPDSHAAVPPPGVVRTVRPDGSERWLSLPALTLDPSDLDAPDTPTSPSTKEQTA</sequence>
<accession>A0A399JDV8</accession>
<organism evidence="2 3">
    <name type="scientific">Galactobacter valiniphilus</name>
    <dbReference type="NCBI Taxonomy" id="2676122"/>
    <lineage>
        <taxon>Bacteria</taxon>
        <taxon>Bacillati</taxon>
        <taxon>Actinomycetota</taxon>
        <taxon>Actinomycetes</taxon>
        <taxon>Micrococcales</taxon>
        <taxon>Micrococcaceae</taxon>
        <taxon>Galactobacter</taxon>
    </lineage>
</organism>
<protein>
    <submittedName>
        <fullName evidence="2">DUF3375 family protein</fullName>
    </submittedName>
</protein>
<keyword evidence="3" id="KW-1185">Reference proteome</keyword>
<reference evidence="2 3" key="1">
    <citation type="submission" date="2018-07" db="EMBL/GenBank/DDBJ databases">
        <title>Arthrobacter sp. nov., isolated from raw cow's milk with high bacterial count.</title>
        <authorList>
            <person name="Hahne J."/>
            <person name="Isele D."/>
            <person name="Lipski A."/>
        </authorList>
    </citation>
    <scope>NUCLEOTIDE SEQUENCE [LARGE SCALE GENOMIC DNA]</scope>
    <source>
        <strain evidence="2 3">JZ R-35</strain>
    </source>
</reference>
<gene>
    <name evidence="2" type="ORF">DWB68_03955</name>
</gene>
<dbReference type="InterPro" id="IPR021804">
    <property type="entry name" value="DUF3375"/>
</dbReference>
<dbReference type="Proteomes" id="UP000265419">
    <property type="component" value="Unassembled WGS sequence"/>
</dbReference>
<comment type="caution">
    <text evidence="2">The sequence shown here is derived from an EMBL/GenBank/DDBJ whole genome shotgun (WGS) entry which is preliminary data.</text>
</comment>
<dbReference type="Pfam" id="PF11855">
    <property type="entry name" value="DUF3375"/>
    <property type="match status" value="1"/>
</dbReference>
<feature type="compositionally biased region" description="Polar residues" evidence="1">
    <location>
        <begin position="512"/>
        <end position="523"/>
    </location>
</feature>
<dbReference type="EMBL" id="QQXK01000005">
    <property type="protein sequence ID" value="RII43190.1"/>
    <property type="molecule type" value="Genomic_DNA"/>
</dbReference>